<keyword evidence="2" id="KW-1185">Reference proteome</keyword>
<protein>
    <submittedName>
        <fullName evidence="1">Uncharacterized protein</fullName>
    </submittedName>
</protein>
<comment type="caution">
    <text evidence="1">The sequence shown here is derived from an EMBL/GenBank/DDBJ whole genome shotgun (WGS) entry which is preliminary data.</text>
</comment>
<proteinExistence type="predicted"/>
<sequence length="64" mass="6728">MLGRAMPKILTLPLRAATGLLAWRHEGRGWLTGWPDMARGAAAALPALPVLRADGAARAPRSAT</sequence>
<evidence type="ECO:0000313" key="1">
    <source>
        <dbReference type="EMBL" id="PHK96974.1"/>
    </source>
</evidence>
<reference evidence="1 2" key="1">
    <citation type="submission" date="2017-10" db="EMBL/GenBank/DDBJ databases">
        <authorList>
            <person name="Banno H."/>
            <person name="Chua N.-H."/>
        </authorList>
    </citation>
    <scope>NUCLEOTIDE SEQUENCE [LARGE SCALE GENOMIC DNA]</scope>
    <source>
        <strain evidence="1 2">YW11</strain>
    </source>
</reference>
<name>A0A2C7AII8_9PROT</name>
<dbReference type="EMBL" id="PDNU01000001">
    <property type="protein sequence ID" value="PHK96974.1"/>
    <property type="molecule type" value="Genomic_DNA"/>
</dbReference>
<organism evidence="1 2">
    <name type="scientific">Teichococcus rhizosphaerae</name>
    <dbReference type="NCBI Taxonomy" id="1335062"/>
    <lineage>
        <taxon>Bacteria</taxon>
        <taxon>Pseudomonadati</taxon>
        <taxon>Pseudomonadota</taxon>
        <taxon>Alphaproteobacteria</taxon>
        <taxon>Acetobacterales</taxon>
        <taxon>Roseomonadaceae</taxon>
        <taxon>Roseomonas</taxon>
    </lineage>
</organism>
<evidence type="ECO:0000313" key="2">
    <source>
        <dbReference type="Proteomes" id="UP000223527"/>
    </source>
</evidence>
<accession>A0A2C7AII8</accession>
<dbReference type="AlphaFoldDB" id="A0A2C7AII8"/>
<dbReference type="Proteomes" id="UP000223527">
    <property type="component" value="Unassembled WGS sequence"/>
</dbReference>
<gene>
    <name evidence="1" type="ORF">CR162_00965</name>
</gene>